<dbReference type="Gene3D" id="2.10.50.40">
    <property type="match status" value="1"/>
</dbReference>
<evidence type="ECO:0000313" key="13">
    <source>
        <dbReference type="Ensembl" id="ENSSANP00000027908.1"/>
    </source>
</evidence>
<evidence type="ECO:0000256" key="2">
    <source>
        <dbReference type="ARBA" id="ARBA00022553"/>
    </source>
</evidence>
<evidence type="ECO:0000256" key="3">
    <source>
        <dbReference type="ARBA" id="ARBA00022723"/>
    </source>
</evidence>
<dbReference type="CTD" id="10926"/>
<feature type="region of interest" description="Disordered" evidence="11">
    <location>
        <begin position="412"/>
        <end position="444"/>
    </location>
</feature>
<keyword evidence="4" id="KW-0677">Repeat</keyword>
<feature type="region of interest" description="Disordered" evidence="11">
    <location>
        <begin position="535"/>
        <end position="586"/>
    </location>
</feature>
<dbReference type="Pfam" id="PF07535">
    <property type="entry name" value="zf-DBF"/>
    <property type="match status" value="1"/>
</dbReference>
<evidence type="ECO:0000313" key="14">
    <source>
        <dbReference type="Proteomes" id="UP000472260"/>
    </source>
</evidence>
<feature type="region of interest" description="Disordered" evidence="11">
    <location>
        <begin position="254"/>
        <end position="291"/>
    </location>
</feature>
<protein>
    <recommendedName>
        <fullName evidence="9">Protein DBF4 homolog A</fullName>
    </recommendedName>
</protein>
<reference evidence="13" key="2">
    <citation type="submission" date="2025-09" db="UniProtKB">
        <authorList>
            <consortium name="Ensembl"/>
        </authorList>
    </citation>
    <scope>IDENTIFICATION</scope>
</reference>
<dbReference type="GO" id="GO:0010571">
    <property type="term" value="P:positive regulation of nuclear cell cycle DNA replication"/>
    <property type="evidence" value="ECO:0007669"/>
    <property type="project" value="TreeGrafter"/>
</dbReference>
<feature type="region of interest" description="Disordered" evidence="11">
    <location>
        <begin position="95"/>
        <end position="135"/>
    </location>
</feature>
<dbReference type="GO" id="GO:0043539">
    <property type="term" value="F:protein serine/threonine kinase activator activity"/>
    <property type="evidence" value="ECO:0007669"/>
    <property type="project" value="TreeGrafter"/>
</dbReference>
<dbReference type="PANTHER" id="PTHR15375">
    <property type="entry name" value="ACTIVATOR OF S-PHASE KINASE-RELATED"/>
    <property type="match status" value="1"/>
</dbReference>
<dbReference type="AlphaFoldDB" id="A0A671M7W4"/>
<evidence type="ECO:0000256" key="1">
    <source>
        <dbReference type="ARBA" id="ARBA00004123"/>
    </source>
</evidence>
<dbReference type="PANTHER" id="PTHR15375:SF22">
    <property type="entry name" value="PROTEIN DBF4 HOMOLOG A"/>
    <property type="match status" value="1"/>
</dbReference>
<evidence type="ECO:0000256" key="9">
    <source>
        <dbReference type="ARBA" id="ARBA00040397"/>
    </source>
</evidence>
<dbReference type="FunFam" id="6.10.250.3410:FF:000001">
    <property type="entry name" value="Protein DBF4 homolog A"/>
    <property type="match status" value="1"/>
</dbReference>
<keyword evidence="8" id="KW-0131">Cell cycle</keyword>
<dbReference type="InterPro" id="IPR006572">
    <property type="entry name" value="Znf_DBF"/>
</dbReference>
<dbReference type="Proteomes" id="UP000472260">
    <property type="component" value="Unassembled WGS sequence"/>
</dbReference>
<sequence>MMKHESFSKCKDRDSKLDGHNSATSKSKIKPTCDALQNKPFKGRIFYLDLPWNMKTQLLENDIKTLGGTVEKFFSKEIKYLVSSKPEARYAQRLLSDSPAPSPDSGVSSPHPSSRRESHGYRGSSQGVTDTTAVSRGKSLVERVVKEQERVQMNGILANAVEWGVKVLHIDDVISYVDKRKSKIIAVNSANPVVKGAASIQHTEKNLYHRHNAGRIRRPFVKVEDSSRHYRPIYLPLSNMPVCNVRSLPPCSPFLMDEHGKDDPKKRHKEQRSGGERGAQGKKERRRGHEGREKRKGGYCECCEVKFDNLKVHLESKQHQAFSKSDVYRVVDRVIAGLTCDLINIGTHCRRVKCSTSTPVLCAGAMLPVKEDVGSVNGGWIQESEGSLLWSSTAKLPLSEQTREKPLSFRKRSRGQCEFPKSNRDSLFDQSDIPEKSQSKRGSFEWKFHSQKSEAASLLSRELNCDSNALECRTDQQTRTNPDMHTAQQFSERDRESLTGIECFRTNCCEVYSQSMPENQVGNSALWPLACKDPKPDLDSPTNSLQRKVRNVRSRRRKQAPALHIESSKERESLSSLSPVKPVQECENPPASLLDLWQLFQSSDNMDKDFKGF</sequence>
<feature type="region of interest" description="Disordered" evidence="11">
    <location>
        <begin position="1"/>
        <end position="28"/>
    </location>
</feature>
<dbReference type="Gene3D" id="6.10.250.3410">
    <property type="entry name" value="DBF zinc finger"/>
    <property type="match status" value="1"/>
</dbReference>
<dbReference type="PROSITE" id="PS51265">
    <property type="entry name" value="ZF_DBF4"/>
    <property type="match status" value="1"/>
</dbReference>
<evidence type="ECO:0000256" key="11">
    <source>
        <dbReference type="SAM" id="MobiDB-lite"/>
    </source>
</evidence>
<dbReference type="InterPro" id="IPR051590">
    <property type="entry name" value="Replication_Regulatory_Kinase"/>
</dbReference>
<evidence type="ECO:0000256" key="8">
    <source>
        <dbReference type="ARBA" id="ARBA00023306"/>
    </source>
</evidence>
<feature type="compositionally biased region" description="Basic and acidic residues" evidence="11">
    <location>
        <begin position="1"/>
        <end position="19"/>
    </location>
</feature>
<organism evidence="13 14">
    <name type="scientific">Sinocyclocheilus anshuiensis</name>
    <dbReference type="NCBI Taxonomy" id="1608454"/>
    <lineage>
        <taxon>Eukaryota</taxon>
        <taxon>Metazoa</taxon>
        <taxon>Chordata</taxon>
        <taxon>Craniata</taxon>
        <taxon>Vertebrata</taxon>
        <taxon>Euteleostomi</taxon>
        <taxon>Actinopterygii</taxon>
        <taxon>Neopterygii</taxon>
        <taxon>Teleostei</taxon>
        <taxon>Ostariophysi</taxon>
        <taxon>Cypriniformes</taxon>
        <taxon>Cyprinidae</taxon>
        <taxon>Cyprininae</taxon>
        <taxon>Sinocyclocheilus</taxon>
    </lineage>
</organism>
<comment type="subcellular location">
    <subcellularLocation>
        <location evidence="1">Nucleus</location>
    </subcellularLocation>
</comment>
<dbReference type="OrthoDB" id="21380at2759"/>
<reference evidence="13" key="1">
    <citation type="submission" date="2025-08" db="UniProtKB">
        <authorList>
            <consortium name="Ensembl"/>
        </authorList>
    </citation>
    <scope>IDENTIFICATION</scope>
</reference>
<keyword evidence="14" id="KW-1185">Reference proteome</keyword>
<evidence type="ECO:0000256" key="6">
    <source>
        <dbReference type="ARBA" id="ARBA00022833"/>
    </source>
</evidence>
<keyword evidence="6" id="KW-0862">Zinc</keyword>
<dbReference type="GO" id="GO:0031431">
    <property type="term" value="C:Dbf4-dependent protein kinase complex"/>
    <property type="evidence" value="ECO:0007669"/>
    <property type="project" value="TreeGrafter"/>
</dbReference>
<evidence type="ECO:0000259" key="12">
    <source>
        <dbReference type="PROSITE" id="PS51265"/>
    </source>
</evidence>
<keyword evidence="5 10" id="KW-0863">Zinc-finger</keyword>
<proteinExistence type="predicted"/>
<evidence type="ECO:0000256" key="7">
    <source>
        <dbReference type="ARBA" id="ARBA00023242"/>
    </source>
</evidence>
<dbReference type="GO" id="GO:0003676">
    <property type="term" value="F:nucleic acid binding"/>
    <property type="evidence" value="ECO:0007669"/>
    <property type="project" value="InterPro"/>
</dbReference>
<keyword evidence="3" id="KW-0479">Metal-binding</keyword>
<feature type="compositionally biased region" description="Low complexity" evidence="11">
    <location>
        <begin position="96"/>
        <end position="112"/>
    </location>
</feature>
<evidence type="ECO:0000256" key="10">
    <source>
        <dbReference type="PROSITE-ProRule" id="PRU00600"/>
    </source>
</evidence>
<evidence type="ECO:0000256" key="5">
    <source>
        <dbReference type="ARBA" id="ARBA00022771"/>
    </source>
</evidence>
<dbReference type="RefSeq" id="XP_016313849.1">
    <property type="nucleotide sequence ID" value="XM_016458363.1"/>
</dbReference>
<feature type="compositionally biased region" description="Basic residues" evidence="11">
    <location>
        <begin position="547"/>
        <end position="559"/>
    </location>
</feature>
<dbReference type="InterPro" id="IPR038545">
    <property type="entry name" value="Znf_DBF_sf"/>
</dbReference>
<name>A0A671M7W4_9TELE</name>
<dbReference type="KEGG" id="sanh:107666861"/>
<gene>
    <name evidence="13" type="primary">dbf4</name>
</gene>
<keyword evidence="7" id="KW-0539">Nucleus</keyword>
<dbReference type="GO" id="GO:1901987">
    <property type="term" value="P:regulation of cell cycle phase transition"/>
    <property type="evidence" value="ECO:0007669"/>
    <property type="project" value="TreeGrafter"/>
</dbReference>
<dbReference type="GeneID" id="107666861"/>
<feature type="domain" description="DBF4-type" evidence="12">
    <location>
        <begin position="293"/>
        <end position="341"/>
    </location>
</feature>
<dbReference type="Ensembl" id="ENSSANT00000029726.1">
    <property type="protein sequence ID" value="ENSSANP00000027908.1"/>
    <property type="gene ID" value="ENSSANG00000014335.1"/>
</dbReference>
<dbReference type="GO" id="GO:0008270">
    <property type="term" value="F:zinc ion binding"/>
    <property type="evidence" value="ECO:0007669"/>
    <property type="project" value="UniProtKB-KW"/>
</dbReference>
<dbReference type="SMART" id="SM00586">
    <property type="entry name" value="ZnF_DBF"/>
    <property type="match status" value="1"/>
</dbReference>
<keyword evidence="2" id="KW-0597">Phosphoprotein</keyword>
<evidence type="ECO:0000256" key="4">
    <source>
        <dbReference type="ARBA" id="ARBA00022737"/>
    </source>
</evidence>
<feature type="compositionally biased region" description="Basic and acidic residues" evidence="11">
    <location>
        <begin position="421"/>
        <end position="444"/>
    </location>
</feature>
<accession>A0A671M7W4</accession>
<feature type="compositionally biased region" description="Polar residues" evidence="11">
    <location>
        <begin position="123"/>
        <end position="134"/>
    </location>
</feature>
<feature type="compositionally biased region" description="Basic and acidic residues" evidence="11">
    <location>
        <begin position="256"/>
        <end position="282"/>
    </location>
</feature>